<organism evidence="1 2">
    <name type="scientific">Granulicella sibirica</name>
    <dbReference type="NCBI Taxonomy" id="2479048"/>
    <lineage>
        <taxon>Bacteria</taxon>
        <taxon>Pseudomonadati</taxon>
        <taxon>Acidobacteriota</taxon>
        <taxon>Terriglobia</taxon>
        <taxon>Terriglobales</taxon>
        <taxon>Acidobacteriaceae</taxon>
        <taxon>Granulicella</taxon>
    </lineage>
</organism>
<dbReference type="Proteomes" id="UP000289437">
    <property type="component" value="Unassembled WGS sequence"/>
</dbReference>
<reference evidence="1 2" key="1">
    <citation type="submission" date="2018-11" db="EMBL/GenBank/DDBJ databases">
        <authorList>
            <person name="Mardanov A.V."/>
            <person name="Ravin N.V."/>
            <person name="Dedysh S.N."/>
        </authorList>
    </citation>
    <scope>NUCLEOTIDE SEQUENCE [LARGE SCALE GENOMIC DNA]</scope>
    <source>
        <strain evidence="1 2">AF10</strain>
    </source>
</reference>
<dbReference type="Gene3D" id="2.60.40.1120">
    <property type="entry name" value="Carboxypeptidase-like, regulatory domain"/>
    <property type="match status" value="1"/>
</dbReference>
<proteinExistence type="predicted"/>
<evidence type="ECO:0008006" key="3">
    <source>
        <dbReference type="Google" id="ProtNLM"/>
    </source>
</evidence>
<comment type="caution">
    <text evidence="1">The sequence shown here is derived from an EMBL/GenBank/DDBJ whole genome shotgun (WGS) entry which is preliminary data.</text>
</comment>
<dbReference type="EMBL" id="RDSM01000002">
    <property type="protein sequence ID" value="RXH55859.1"/>
    <property type="molecule type" value="Genomic_DNA"/>
</dbReference>
<keyword evidence="2" id="KW-1185">Reference proteome</keyword>
<evidence type="ECO:0000313" key="1">
    <source>
        <dbReference type="EMBL" id="RXH55859.1"/>
    </source>
</evidence>
<accession>A0A4Q0T1S6</accession>
<protein>
    <recommendedName>
        <fullName evidence="3">Carboxypeptidase regulatory-like domain-containing protein</fullName>
    </recommendedName>
</protein>
<dbReference type="InterPro" id="IPR013784">
    <property type="entry name" value="Carb-bd-like_fold"/>
</dbReference>
<gene>
    <name evidence="1" type="ORF">GRAN_2716</name>
</gene>
<reference evidence="2" key="2">
    <citation type="submission" date="2019-02" db="EMBL/GenBank/DDBJ databases">
        <title>Granulicella sibirica sp. nov., a psychrotolerant acidobacterium isolated from an organic soil layer in forested tundra, West Siberia.</title>
        <authorList>
            <person name="Oshkin I.Y."/>
            <person name="Kulichevskaya I.S."/>
            <person name="Rijpstra W.I.C."/>
            <person name="Sinninghe Damste J.S."/>
            <person name="Rakitin A.L."/>
            <person name="Ravin N.V."/>
            <person name="Dedysh S.N."/>
        </authorList>
    </citation>
    <scope>NUCLEOTIDE SEQUENCE [LARGE SCALE GENOMIC DNA]</scope>
    <source>
        <strain evidence="2">AF10</strain>
    </source>
</reference>
<name>A0A4Q0T1S6_9BACT</name>
<sequence>MGDWSSFRELRAVSERLSEDEGGPSDGAFELMGDWSSFRELRAVSERLSELLGLRGVVVWLVLCMMPLAGVAQGALVASVEDLPDAPGGAVSEDGATNGSLFGVVKDSNGALVVGAKVQLAGRVAPGGRETASGADGGFRFEGLQAGGFTLTVNSVGLATWVTSGVLHTGESVEVQRIGMTLSKAFANVTVLASQQEIAAAQVNLEEKQRVLGVFPNFYATYIWNAAPLTRKQKFGLAWKSATDPVTFALTGVTAGVEQANNDYSGYGQGAQGYAKRFGASYADGFTSTMIGGAILPSLFRQDPRYFYKGTGSVVSRAEYAVAMVVVCRGDNGKWQPNYSNVLGNLATGGISNIYYPASDRNGARLTINNALIGTAAGAVQNLIQEFVIRRITPHIPDYGPSKKASVPLSSE</sequence>
<dbReference type="Pfam" id="PF13620">
    <property type="entry name" value="CarboxypepD_reg"/>
    <property type="match status" value="1"/>
</dbReference>
<dbReference type="AlphaFoldDB" id="A0A4Q0T1S6"/>
<dbReference type="SUPFAM" id="SSF49452">
    <property type="entry name" value="Starch-binding domain-like"/>
    <property type="match status" value="1"/>
</dbReference>
<dbReference type="GO" id="GO:0030246">
    <property type="term" value="F:carbohydrate binding"/>
    <property type="evidence" value="ECO:0007669"/>
    <property type="project" value="InterPro"/>
</dbReference>
<evidence type="ECO:0000313" key="2">
    <source>
        <dbReference type="Proteomes" id="UP000289437"/>
    </source>
</evidence>